<evidence type="ECO:0000256" key="6">
    <source>
        <dbReference type="PROSITE-ProRule" id="PRU00146"/>
    </source>
</evidence>
<dbReference type="PANTHER" id="PTHR13162:SF8">
    <property type="entry name" value="CCR4-NOT TRANSCRIPTION COMPLEX SUBUNIT 1"/>
    <property type="match status" value="1"/>
</dbReference>
<dbReference type="InterPro" id="IPR055104">
    <property type="entry name" value="CNOT1_1st"/>
</dbReference>
<evidence type="ECO:0000256" key="1">
    <source>
        <dbReference type="ARBA" id="ARBA00022723"/>
    </source>
</evidence>
<dbReference type="Gene3D" id="3.30.40.10">
    <property type="entry name" value="Zinc/RING finger domain, C3HC4 (zinc finger)"/>
    <property type="match status" value="1"/>
</dbReference>
<dbReference type="PROSITE" id="PS50016">
    <property type="entry name" value="ZF_PHD_2"/>
    <property type="match status" value="1"/>
</dbReference>
<feature type="region of interest" description="Disordered" evidence="7">
    <location>
        <begin position="699"/>
        <end position="722"/>
    </location>
</feature>
<proteinExistence type="predicted"/>
<feature type="compositionally biased region" description="Polar residues" evidence="7">
    <location>
        <begin position="938"/>
        <end position="950"/>
    </location>
</feature>
<feature type="compositionally biased region" description="Polar residues" evidence="7">
    <location>
        <begin position="886"/>
        <end position="897"/>
    </location>
</feature>
<feature type="region of interest" description="Disordered" evidence="7">
    <location>
        <begin position="783"/>
        <end position="902"/>
    </location>
</feature>
<dbReference type="InterPro" id="IPR040398">
    <property type="entry name" value="Not1"/>
</dbReference>
<keyword evidence="4 5" id="KW-0103">Bromodomain</keyword>
<feature type="region of interest" description="Disordered" evidence="7">
    <location>
        <begin position="735"/>
        <end position="759"/>
    </location>
</feature>
<dbReference type="EMBL" id="GEDV01008660">
    <property type="protein sequence ID" value="JAP79897.1"/>
    <property type="molecule type" value="Transcribed_RNA"/>
</dbReference>
<evidence type="ECO:0000256" key="4">
    <source>
        <dbReference type="ARBA" id="ARBA00023117"/>
    </source>
</evidence>
<dbReference type="GO" id="GO:0030015">
    <property type="term" value="C:CCR4-NOT core complex"/>
    <property type="evidence" value="ECO:0007669"/>
    <property type="project" value="InterPro"/>
</dbReference>
<feature type="region of interest" description="Disordered" evidence="7">
    <location>
        <begin position="1279"/>
        <end position="1319"/>
    </location>
</feature>
<dbReference type="InterPro" id="IPR001965">
    <property type="entry name" value="Znf_PHD"/>
</dbReference>
<organism evidence="10">
    <name type="scientific">Rhipicephalus appendiculatus</name>
    <name type="common">Brown ear tick</name>
    <dbReference type="NCBI Taxonomy" id="34631"/>
    <lineage>
        <taxon>Eukaryota</taxon>
        <taxon>Metazoa</taxon>
        <taxon>Ecdysozoa</taxon>
        <taxon>Arthropoda</taxon>
        <taxon>Chelicerata</taxon>
        <taxon>Arachnida</taxon>
        <taxon>Acari</taxon>
        <taxon>Parasitiformes</taxon>
        <taxon>Ixodida</taxon>
        <taxon>Ixodoidea</taxon>
        <taxon>Ixodidae</taxon>
        <taxon>Rhipicephalinae</taxon>
        <taxon>Rhipicephalus</taxon>
        <taxon>Rhipicephalus</taxon>
    </lineage>
</organism>
<dbReference type="InterPro" id="IPR036427">
    <property type="entry name" value="Bromodomain-like_sf"/>
</dbReference>
<dbReference type="GO" id="GO:0017148">
    <property type="term" value="P:negative regulation of translation"/>
    <property type="evidence" value="ECO:0007669"/>
    <property type="project" value="InterPro"/>
</dbReference>
<evidence type="ECO:0000259" key="9">
    <source>
        <dbReference type="PROSITE" id="PS50016"/>
    </source>
</evidence>
<protein>
    <submittedName>
        <fullName evidence="10">CCR4-NOT transcription complex subunit 1</fullName>
    </submittedName>
</protein>
<reference evidence="10" key="1">
    <citation type="journal article" date="2016" name="Ticks Tick Borne Dis.">
        <title>De novo assembly and annotation of the salivary gland transcriptome of Rhipicephalus appendiculatus male and female ticks during blood feeding.</title>
        <authorList>
            <person name="de Castro M.H."/>
            <person name="de Klerk D."/>
            <person name="Pienaar R."/>
            <person name="Latif A.A."/>
            <person name="Rees D.J."/>
            <person name="Mans B.J."/>
        </authorList>
    </citation>
    <scope>NUCLEOTIDE SEQUENCE</scope>
    <source>
        <tissue evidence="10">Salivary glands</tissue>
    </source>
</reference>
<feature type="compositionally biased region" description="Low complexity" evidence="7">
    <location>
        <begin position="840"/>
        <end position="863"/>
    </location>
</feature>
<dbReference type="Pfam" id="PF00628">
    <property type="entry name" value="PHD"/>
    <property type="match status" value="1"/>
</dbReference>
<keyword evidence="2 6" id="KW-0863">Zinc-finger</keyword>
<keyword evidence="1" id="KW-0479">Metal-binding</keyword>
<accession>A0A131YLS1</accession>
<dbReference type="GO" id="GO:0000288">
    <property type="term" value="P:nuclear-transcribed mRNA catabolic process, deadenylation-dependent decay"/>
    <property type="evidence" value="ECO:0007669"/>
    <property type="project" value="TreeGrafter"/>
</dbReference>
<dbReference type="SUPFAM" id="SSF47370">
    <property type="entry name" value="Bromodomain"/>
    <property type="match status" value="1"/>
</dbReference>
<feature type="domain" description="PHD-type" evidence="9">
    <location>
        <begin position="1078"/>
        <end position="1125"/>
    </location>
</feature>
<dbReference type="Pfam" id="PF16418">
    <property type="entry name" value="CNOT1_HEAT"/>
    <property type="match status" value="1"/>
</dbReference>
<dbReference type="Pfam" id="PF22940">
    <property type="entry name" value="CNOT1_1st"/>
    <property type="match status" value="1"/>
</dbReference>
<dbReference type="GO" id="GO:0060090">
    <property type="term" value="F:molecular adaptor activity"/>
    <property type="evidence" value="ECO:0007669"/>
    <property type="project" value="TreeGrafter"/>
</dbReference>
<dbReference type="GO" id="GO:0000932">
    <property type="term" value="C:P-body"/>
    <property type="evidence" value="ECO:0007669"/>
    <property type="project" value="TreeGrafter"/>
</dbReference>
<feature type="compositionally biased region" description="Low complexity" evidence="7">
    <location>
        <begin position="1030"/>
        <end position="1044"/>
    </location>
</feature>
<evidence type="ECO:0000313" key="10">
    <source>
        <dbReference type="EMBL" id="JAP79897.1"/>
    </source>
</evidence>
<feature type="compositionally biased region" description="Low complexity" evidence="7">
    <location>
        <begin position="965"/>
        <end position="978"/>
    </location>
</feature>
<evidence type="ECO:0000256" key="2">
    <source>
        <dbReference type="ARBA" id="ARBA00022771"/>
    </source>
</evidence>
<dbReference type="SMART" id="SM00249">
    <property type="entry name" value="PHD"/>
    <property type="match status" value="1"/>
</dbReference>
<keyword evidence="3" id="KW-0862">Zinc</keyword>
<dbReference type="InterPro" id="IPR019787">
    <property type="entry name" value="Znf_PHD-finger"/>
</dbReference>
<evidence type="ECO:0000256" key="5">
    <source>
        <dbReference type="PROSITE-ProRule" id="PRU00035"/>
    </source>
</evidence>
<dbReference type="CDD" id="cd15541">
    <property type="entry name" value="PHD_TIF1_like"/>
    <property type="match status" value="1"/>
</dbReference>
<dbReference type="InterPro" id="IPR013083">
    <property type="entry name" value="Znf_RING/FYVE/PHD"/>
</dbReference>
<dbReference type="InterPro" id="IPR011011">
    <property type="entry name" value="Znf_FYVE_PHD"/>
</dbReference>
<feature type="domain" description="Bromo" evidence="8">
    <location>
        <begin position="1161"/>
        <end position="1226"/>
    </location>
</feature>
<dbReference type="InterPro" id="IPR019786">
    <property type="entry name" value="Zinc_finger_PHD-type_CS"/>
</dbReference>
<evidence type="ECO:0000256" key="3">
    <source>
        <dbReference type="ARBA" id="ARBA00022833"/>
    </source>
</evidence>
<dbReference type="PROSITE" id="PS50014">
    <property type="entry name" value="BROMODOMAIN_2"/>
    <property type="match status" value="1"/>
</dbReference>
<dbReference type="InterPro" id="IPR001487">
    <property type="entry name" value="Bromodomain"/>
</dbReference>
<feature type="region of interest" description="Disordered" evidence="7">
    <location>
        <begin position="1008"/>
        <end position="1062"/>
    </location>
</feature>
<feature type="region of interest" description="Disordered" evidence="7">
    <location>
        <begin position="920"/>
        <end position="958"/>
    </location>
</feature>
<dbReference type="GO" id="GO:0008270">
    <property type="term" value="F:zinc ion binding"/>
    <property type="evidence" value="ECO:0007669"/>
    <property type="project" value="UniProtKB-KW"/>
</dbReference>
<dbReference type="SUPFAM" id="SSF57903">
    <property type="entry name" value="FYVE/PHD zinc finger"/>
    <property type="match status" value="1"/>
</dbReference>
<dbReference type="PANTHER" id="PTHR13162">
    <property type="entry name" value="CCR4-NOT TRANSCRIPTION COMPLEX"/>
    <property type="match status" value="1"/>
</dbReference>
<dbReference type="SMART" id="SM00297">
    <property type="entry name" value="BROMO"/>
    <property type="match status" value="1"/>
</dbReference>
<evidence type="ECO:0000259" key="8">
    <source>
        <dbReference type="PROSITE" id="PS50014"/>
    </source>
</evidence>
<feature type="region of interest" description="Disordered" evidence="7">
    <location>
        <begin position="965"/>
        <end position="984"/>
    </location>
</feature>
<name>A0A131YLS1_RHIAP</name>
<evidence type="ECO:0000256" key="7">
    <source>
        <dbReference type="SAM" id="MobiDB-lite"/>
    </source>
</evidence>
<feature type="compositionally biased region" description="Polar residues" evidence="7">
    <location>
        <begin position="1019"/>
        <end position="1029"/>
    </location>
</feature>
<sequence length="1319" mass="143651">MNLDPLSFALSYISYSVSSLTKKNFKSSVQEISRLVALHGFEAERHLLRCLFSHVDFSGDGKSSGKDFHQTQYLIQEFSSVLSKPNFVSTVCFAIENPLHHQKSLRPSPLLLPHISRVLRLNRVQEVVLGTCLLHSSSADLCNCATQFIRLKLPDLLRSYTDSDSSTQEGDLQDCSPEVLHLLLVELLNKNSEHFGVTNELKESFFENLRKDFPQDRVPVVLAPLLYGEASDVLMVKGMTEPASNMSKPMELSHVDLIKEVGYGFTASVEECRQSLIQMGLRDPGPCMVARVLSMMANTHTGLSEPLQGLGPSATSPWGADKDANTSHVTWNIDIFIQALYDLVPTLNWKEVVGELDFPGFFVKDRQGLKLLWHGLCRGLGSEPFPTDRLYRVWRNPDSQLSLFHQIMKNSDIVCLTDYKYRPVSMEILKALPEDDNRDIANWKSLDLVETLLNLSDKVQYSSHVHDLFKYPVQHCPDLLMLGLLQASGPMQGFRQELLTNLVFVFLSNHPNSAIVLQAAWNVQSHANVVRPLIMHTMADWYMRGGESEQGRLSRILDVAQDLKALSVLLSSNSFPLVIDLACLASRREYLKLDKWLTDKIFEHKEAFIQACVNFLKRRCPQIMGGIVKEENLPKSAQLPAETLATMLSCLQQYAGSVSQELSETILTMSGNCSILLNKPRQPPPGVVKTPRGLEPAFSAASLNPSQAPQQQQQQQQMPTSASVPITLNSSITISPVTADKSRPAPVSGLPRPPPLAPGVQIIPQPAPKVIMLDSAAARAAALQHQQMRRVSGSRDGTPPSTSRLPSHLVAGNASSGSGSPRLPETSVLERNSAITITPVGAGPSSTSSSSSSRTASPSVSVVRIKEEPKSPGEQQLPSCSGDAGPSSNTLRSSASPAETAAGLASRSLNDFANRSIGNLLQSTGSKDTSQEKGAQGGQPQADSSCSPSSIAEPVCSSSSRTASTVSASTANSTTVTAQGSGGVQDCFEDLSTLEELLKIGDKSFDLPAQDASSSSSSTMAVATSNGPTAASNGSSAAQASPSSRTPPIQNSGGGDTANGTGLKIVETHSLQSSDPNEDWCSVCHDGGELLCCGSCPRVYHLQCHVPSLGATPSEDWTCLLCLDILKCNIPRESAGSKRKTPVGLSGRELLICERILLHLFCHELSVPFHIPVSRTVPNYYKVITKPMDLTTIKQKLSPSHFNHYEDVPEFLADVKLIFKNCYTFNHVKSGKAIDGYKVWNKGNIYKAFTKESQVCQQARTLERDFDALVQQFLPEHYAELRDAQPDPQPGYESDPERRKRARTSSTSSSPPEQAVVLS</sequence>
<dbReference type="Gene3D" id="1.20.920.10">
    <property type="entry name" value="Bromodomain-like"/>
    <property type="match status" value="1"/>
</dbReference>
<dbReference type="PROSITE" id="PS01359">
    <property type="entry name" value="ZF_PHD_1"/>
    <property type="match status" value="1"/>
</dbReference>
<dbReference type="InterPro" id="IPR032194">
    <property type="entry name" value="CNOT1_HEAT"/>
</dbReference>
<dbReference type="Pfam" id="PF00439">
    <property type="entry name" value="Bromodomain"/>
    <property type="match status" value="1"/>
</dbReference>